<keyword evidence="1" id="KW-0812">Transmembrane</keyword>
<evidence type="ECO:0000256" key="1">
    <source>
        <dbReference type="SAM" id="Phobius"/>
    </source>
</evidence>
<evidence type="ECO:0000313" key="2">
    <source>
        <dbReference type="EMBL" id="TBU56268.1"/>
    </source>
</evidence>
<accession>A0A4V2K7J2</accession>
<dbReference type="AlphaFoldDB" id="A0A4V2K7J2"/>
<keyword evidence="3" id="KW-1185">Reference proteome</keyword>
<proteinExistence type="predicted"/>
<keyword evidence="1" id="KW-1133">Transmembrane helix</keyword>
<gene>
    <name evidence="2" type="ORF">BD310DRAFT_632367</name>
</gene>
<protein>
    <submittedName>
        <fullName evidence="2">Uncharacterized protein</fullName>
    </submittedName>
</protein>
<keyword evidence="1" id="KW-0472">Membrane</keyword>
<dbReference type="EMBL" id="ML145154">
    <property type="protein sequence ID" value="TBU56268.1"/>
    <property type="molecule type" value="Genomic_DNA"/>
</dbReference>
<feature type="transmembrane region" description="Helical" evidence="1">
    <location>
        <begin position="12"/>
        <end position="32"/>
    </location>
</feature>
<evidence type="ECO:0000313" key="3">
    <source>
        <dbReference type="Proteomes" id="UP000292082"/>
    </source>
</evidence>
<organism evidence="2 3">
    <name type="scientific">Dichomitus squalens</name>
    <dbReference type="NCBI Taxonomy" id="114155"/>
    <lineage>
        <taxon>Eukaryota</taxon>
        <taxon>Fungi</taxon>
        <taxon>Dikarya</taxon>
        <taxon>Basidiomycota</taxon>
        <taxon>Agaricomycotina</taxon>
        <taxon>Agaricomycetes</taxon>
        <taxon>Polyporales</taxon>
        <taxon>Polyporaceae</taxon>
        <taxon>Dichomitus</taxon>
    </lineage>
</organism>
<sequence length="91" mass="10183">MHAFSRDLNHSLAILSCFLMHEVLLLPLSFATGHRGRLTLHRTTVEHVSLHLPFAIDEQLVAIAVLNGECISGICQTKFTKSSSLGFWPIW</sequence>
<reference evidence="2 3" key="1">
    <citation type="submission" date="2019-01" db="EMBL/GenBank/DDBJ databases">
        <title>Draft genome sequences of three monokaryotic isolates of the white-rot basidiomycete fungus Dichomitus squalens.</title>
        <authorList>
            <consortium name="DOE Joint Genome Institute"/>
            <person name="Lopez S.C."/>
            <person name="Andreopoulos B."/>
            <person name="Pangilinan J."/>
            <person name="Lipzen A."/>
            <person name="Riley R."/>
            <person name="Ahrendt S."/>
            <person name="Ng V."/>
            <person name="Barry K."/>
            <person name="Daum C."/>
            <person name="Grigoriev I.V."/>
            <person name="Hilden K.S."/>
            <person name="Makela M.R."/>
            <person name="de Vries R.P."/>
        </authorList>
    </citation>
    <scope>NUCLEOTIDE SEQUENCE [LARGE SCALE GENOMIC DNA]</scope>
    <source>
        <strain evidence="2 3">CBS 464.89</strain>
    </source>
</reference>
<name>A0A4V2K7J2_9APHY</name>
<dbReference type="Proteomes" id="UP000292082">
    <property type="component" value="Unassembled WGS sequence"/>
</dbReference>